<gene>
    <name evidence="1" type="ORF">CBYS24578_00007472</name>
</gene>
<keyword evidence="2" id="KW-1185">Reference proteome</keyword>
<proteinExistence type="predicted"/>
<evidence type="ECO:0000313" key="1">
    <source>
        <dbReference type="EMBL" id="CAG9980507.1"/>
    </source>
</evidence>
<evidence type="ECO:0000313" key="2">
    <source>
        <dbReference type="Proteomes" id="UP000754883"/>
    </source>
</evidence>
<protein>
    <submittedName>
        <fullName evidence="1">Uncharacterized protein</fullName>
    </submittedName>
</protein>
<dbReference type="AlphaFoldDB" id="A0A9N9Y105"/>
<accession>A0A9N9Y105</accession>
<dbReference type="EMBL" id="CABFNO020001317">
    <property type="protein sequence ID" value="CAG9980507.1"/>
    <property type="molecule type" value="Genomic_DNA"/>
</dbReference>
<dbReference type="Proteomes" id="UP000754883">
    <property type="component" value="Unassembled WGS sequence"/>
</dbReference>
<sequence>MVQSAVQTLRSNGIIIPFNRVTIGKEYKDYATKIQESQEVHVEEFSTATEGTPLENFIRSFWTGMRAQMSALTQLGVPEGDATLMFSDANFRSNVDQIINAFTDEVKSVIQNGEINAERLSGLKKVSKSWPSDGTKSIYLRVYTHQDPADANVEDFALYAGQSIQVQTGDYQHKEKIQTGDSHHHPHYSQAKNSLPEYRHMIPIMIFDEATPGALINMAQETAITAFNCVHEDFPETVSFGSKTVLMLESDHLNQTAAWVRRKGRTEAAPERASFEYNQPLIENQCGHNTLTNMKKPPCDDSDFWRARVEPGGGAYYGREKKKKCDLCTYMVTTHKHQCTPAQDLHNLPYHACRYCAMLNRYCTYTAPAHRMRDWGRGPPFLLAATTTLARFPTGSHRYLSFYRVQEDTEPQKIDAPFEGQNDLEAALKLAALDETEEAVADDGDEEYCDE</sequence>
<organism evidence="1 2">
    <name type="scientific">Clonostachys byssicola</name>
    <dbReference type="NCBI Taxonomy" id="160290"/>
    <lineage>
        <taxon>Eukaryota</taxon>
        <taxon>Fungi</taxon>
        <taxon>Dikarya</taxon>
        <taxon>Ascomycota</taxon>
        <taxon>Pezizomycotina</taxon>
        <taxon>Sordariomycetes</taxon>
        <taxon>Hypocreomycetidae</taxon>
        <taxon>Hypocreales</taxon>
        <taxon>Bionectriaceae</taxon>
        <taxon>Clonostachys</taxon>
    </lineage>
</organism>
<comment type="caution">
    <text evidence="1">The sequence shown here is derived from an EMBL/GenBank/DDBJ whole genome shotgun (WGS) entry which is preliminary data.</text>
</comment>
<reference evidence="1" key="1">
    <citation type="submission" date="2021-10" db="EMBL/GenBank/DDBJ databases">
        <authorList>
            <person name="Piombo E."/>
        </authorList>
    </citation>
    <scope>NUCLEOTIDE SEQUENCE</scope>
</reference>
<dbReference type="OrthoDB" id="5054713at2759"/>
<name>A0A9N9Y105_9HYPO</name>